<keyword evidence="1" id="KW-1185">Reference proteome</keyword>
<dbReference type="GeneID" id="110780798"/>
<dbReference type="AlphaFoldDB" id="A0A9R0I1U0"/>
<proteinExistence type="predicted"/>
<dbReference type="Proteomes" id="UP000813463">
    <property type="component" value="Chromosome 4"/>
</dbReference>
<evidence type="ECO:0000313" key="2">
    <source>
        <dbReference type="RefSeq" id="XP_056699769.1"/>
    </source>
</evidence>
<dbReference type="KEGG" id="soe:110780798"/>
<sequence>MASNCIQKSQIVENNDSPISQRTKAIKARLEQMDRATAENCRLSSELSTPIDRSHWVNNSREHWNIAAHSVKKLNDLYDFITQPTKLSQHEEHLAVEHCKHNNLTGCTD</sequence>
<protein>
    <submittedName>
        <fullName evidence="2">Uncharacterized protein</fullName>
    </submittedName>
</protein>
<dbReference type="RefSeq" id="XP_056699769.1">
    <property type="nucleotide sequence ID" value="XM_056843791.1"/>
</dbReference>
<reference evidence="1" key="1">
    <citation type="journal article" date="2021" name="Nat. Commun.">
        <title>Genomic analyses provide insights into spinach domestication and the genetic basis of agronomic traits.</title>
        <authorList>
            <person name="Cai X."/>
            <person name="Sun X."/>
            <person name="Xu C."/>
            <person name="Sun H."/>
            <person name="Wang X."/>
            <person name="Ge C."/>
            <person name="Zhang Z."/>
            <person name="Wang Q."/>
            <person name="Fei Z."/>
            <person name="Jiao C."/>
            <person name="Wang Q."/>
        </authorList>
    </citation>
    <scope>NUCLEOTIDE SEQUENCE [LARGE SCALE GENOMIC DNA]</scope>
    <source>
        <strain evidence="1">cv. Varoflay</strain>
    </source>
</reference>
<name>A0A9R0I1U0_SPIOL</name>
<reference evidence="2" key="2">
    <citation type="submission" date="2025-08" db="UniProtKB">
        <authorList>
            <consortium name="RefSeq"/>
        </authorList>
    </citation>
    <scope>IDENTIFICATION</scope>
    <source>
        <tissue evidence="2">Leaf</tissue>
    </source>
</reference>
<evidence type="ECO:0000313" key="1">
    <source>
        <dbReference type="Proteomes" id="UP000813463"/>
    </source>
</evidence>
<accession>A0A9R0I1U0</accession>
<organism evidence="1 2">
    <name type="scientific">Spinacia oleracea</name>
    <name type="common">Spinach</name>
    <dbReference type="NCBI Taxonomy" id="3562"/>
    <lineage>
        <taxon>Eukaryota</taxon>
        <taxon>Viridiplantae</taxon>
        <taxon>Streptophyta</taxon>
        <taxon>Embryophyta</taxon>
        <taxon>Tracheophyta</taxon>
        <taxon>Spermatophyta</taxon>
        <taxon>Magnoliopsida</taxon>
        <taxon>eudicotyledons</taxon>
        <taxon>Gunneridae</taxon>
        <taxon>Pentapetalae</taxon>
        <taxon>Caryophyllales</taxon>
        <taxon>Chenopodiaceae</taxon>
        <taxon>Chenopodioideae</taxon>
        <taxon>Anserineae</taxon>
        <taxon>Spinacia</taxon>
    </lineage>
</organism>
<gene>
    <name evidence="2" type="primary">LOC110780798</name>
</gene>